<organism evidence="1 2">
    <name type="scientific">Caulobacter rhizosphaerae</name>
    <dbReference type="NCBI Taxonomy" id="2010972"/>
    <lineage>
        <taxon>Bacteria</taxon>
        <taxon>Pseudomonadati</taxon>
        <taxon>Pseudomonadota</taxon>
        <taxon>Alphaproteobacteria</taxon>
        <taxon>Caulobacterales</taxon>
        <taxon>Caulobacteraceae</taxon>
        <taxon>Caulobacter</taxon>
    </lineage>
</organism>
<protein>
    <recommendedName>
        <fullName evidence="3">DUF4410 domain-containing protein</fullName>
    </recommendedName>
</protein>
<evidence type="ECO:0008006" key="3">
    <source>
        <dbReference type="Google" id="ProtNLM"/>
    </source>
</evidence>
<gene>
    <name evidence="1" type="ORF">J2800_000669</name>
</gene>
<sequence length="160" mass="16507">MRRIFLVTAMAAATTGCVTNSGGDTIAQISSDISKNAFVKDITVNTPAGAGPQFETTFKKNVSEKLATCAKGTQPLLLKVNITDFKKANAGMTILVGSSNKIKGVAQLIDPATDKVVADYEIDRSTGGGGLIAAAAMADAEGQMSSGFGAEICKRAFIAR</sequence>
<comment type="caution">
    <text evidence="1">The sequence shown here is derived from an EMBL/GenBank/DDBJ whole genome shotgun (WGS) entry which is preliminary data.</text>
</comment>
<dbReference type="Proteomes" id="UP001262754">
    <property type="component" value="Unassembled WGS sequence"/>
</dbReference>
<name>A0ABU1MUT2_9CAUL</name>
<proteinExistence type="predicted"/>
<reference evidence="1 2" key="1">
    <citation type="submission" date="2023-07" db="EMBL/GenBank/DDBJ databases">
        <title>Sorghum-associated microbial communities from plants grown in Nebraska, USA.</title>
        <authorList>
            <person name="Schachtman D."/>
        </authorList>
    </citation>
    <scope>NUCLEOTIDE SEQUENCE [LARGE SCALE GENOMIC DNA]</scope>
    <source>
        <strain evidence="1 2">DS2154</strain>
    </source>
</reference>
<dbReference type="RefSeq" id="WP_310029183.1">
    <property type="nucleotide sequence ID" value="NZ_JAVDRL010000002.1"/>
</dbReference>
<dbReference type="EMBL" id="JAVDRL010000002">
    <property type="protein sequence ID" value="MDR6529945.1"/>
    <property type="molecule type" value="Genomic_DNA"/>
</dbReference>
<evidence type="ECO:0000313" key="2">
    <source>
        <dbReference type="Proteomes" id="UP001262754"/>
    </source>
</evidence>
<dbReference type="PROSITE" id="PS51257">
    <property type="entry name" value="PROKAR_LIPOPROTEIN"/>
    <property type="match status" value="1"/>
</dbReference>
<accession>A0ABU1MUT2</accession>
<evidence type="ECO:0000313" key="1">
    <source>
        <dbReference type="EMBL" id="MDR6529945.1"/>
    </source>
</evidence>
<keyword evidence="2" id="KW-1185">Reference proteome</keyword>